<organism evidence="2 3">
    <name type="scientific">Kitasatospora kazusensis</name>
    <dbReference type="NCBI Taxonomy" id="407974"/>
    <lineage>
        <taxon>Bacteria</taxon>
        <taxon>Bacillati</taxon>
        <taxon>Actinomycetota</taxon>
        <taxon>Actinomycetes</taxon>
        <taxon>Kitasatosporales</taxon>
        <taxon>Streptomycetaceae</taxon>
        <taxon>Kitasatospora</taxon>
    </lineage>
</organism>
<gene>
    <name evidence="2" type="ORF">GCM10009760_55610</name>
</gene>
<evidence type="ECO:0000256" key="1">
    <source>
        <dbReference type="SAM" id="MobiDB-lite"/>
    </source>
</evidence>
<feature type="region of interest" description="Disordered" evidence="1">
    <location>
        <begin position="207"/>
        <end position="239"/>
    </location>
</feature>
<keyword evidence="3" id="KW-1185">Reference proteome</keyword>
<sequence length="239" mass="26053">MAPAALPWHRLGAGPGIEPLTRAAAALQPDTVTGFIEAVLVDWNHEFESDSSLPIWLDLPADKAQAFGFITGPEKLEAMAAARRATQRHMDDVISEFKDHGLGEERLQLLREARSSIREFRAFARQFDKRIAAKSPRPGPRGAGQVPRWPTPSSTAPQPAWWSASPLRPIGDPVCSSSTRSTKPGSSRSAATAAACDTHRYIKLLTLLKSGPRSEHHSPRIPDVPRTTPVRPPDRGDLA</sequence>
<dbReference type="EMBL" id="BAAANT010000047">
    <property type="protein sequence ID" value="GAA2155556.1"/>
    <property type="molecule type" value="Genomic_DNA"/>
</dbReference>
<evidence type="ECO:0000313" key="3">
    <source>
        <dbReference type="Proteomes" id="UP001422759"/>
    </source>
</evidence>
<protein>
    <submittedName>
        <fullName evidence="2">Uncharacterized protein</fullName>
    </submittedName>
</protein>
<accession>A0ABN3A7T8</accession>
<proteinExistence type="predicted"/>
<feature type="region of interest" description="Disordered" evidence="1">
    <location>
        <begin position="131"/>
        <end position="194"/>
    </location>
</feature>
<comment type="caution">
    <text evidence="2">The sequence shown here is derived from an EMBL/GenBank/DDBJ whole genome shotgun (WGS) entry which is preliminary data.</text>
</comment>
<evidence type="ECO:0000313" key="2">
    <source>
        <dbReference type="EMBL" id="GAA2155556.1"/>
    </source>
</evidence>
<reference evidence="2 3" key="1">
    <citation type="journal article" date="2019" name="Int. J. Syst. Evol. Microbiol.">
        <title>The Global Catalogue of Microorganisms (GCM) 10K type strain sequencing project: providing services to taxonomists for standard genome sequencing and annotation.</title>
        <authorList>
            <consortium name="The Broad Institute Genomics Platform"/>
            <consortium name="The Broad Institute Genome Sequencing Center for Infectious Disease"/>
            <person name="Wu L."/>
            <person name="Ma J."/>
        </authorList>
    </citation>
    <scope>NUCLEOTIDE SEQUENCE [LARGE SCALE GENOMIC DNA]</scope>
    <source>
        <strain evidence="2 3">JCM 14560</strain>
    </source>
</reference>
<name>A0ABN3A7T8_9ACTN</name>
<feature type="compositionally biased region" description="Low complexity" evidence="1">
    <location>
        <begin position="176"/>
        <end position="189"/>
    </location>
</feature>
<dbReference type="Proteomes" id="UP001422759">
    <property type="component" value="Unassembled WGS sequence"/>
</dbReference>